<dbReference type="Pfam" id="PF08282">
    <property type="entry name" value="Hydrolase_3"/>
    <property type="match status" value="1"/>
</dbReference>
<dbReference type="NCBIfam" id="TIGR01662">
    <property type="entry name" value="HAD-SF-IIIA"/>
    <property type="match status" value="1"/>
</dbReference>
<comment type="caution">
    <text evidence="8">The sequence shown here is derived from an EMBL/GenBank/DDBJ whole genome shotgun (WGS) entry which is preliminary data.</text>
</comment>
<evidence type="ECO:0000256" key="1">
    <source>
        <dbReference type="ARBA" id="ARBA00001946"/>
    </source>
</evidence>
<dbReference type="GO" id="GO:0046872">
    <property type="term" value="F:metal ion binding"/>
    <property type="evidence" value="ECO:0007669"/>
    <property type="project" value="UniProtKB-KW"/>
</dbReference>
<organism evidence="8 9">
    <name type="scientific">Segatella copri</name>
    <dbReference type="NCBI Taxonomy" id="165179"/>
    <lineage>
        <taxon>Bacteria</taxon>
        <taxon>Pseudomonadati</taxon>
        <taxon>Bacteroidota</taxon>
        <taxon>Bacteroidia</taxon>
        <taxon>Bacteroidales</taxon>
        <taxon>Prevotellaceae</taxon>
        <taxon>Segatella</taxon>
    </lineage>
</organism>
<dbReference type="EMBL" id="VZBQ01000059">
    <property type="protein sequence ID" value="MQN89347.1"/>
    <property type="molecule type" value="Genomic_DNA"/>
</dbReference>
<dbReference type="SFLD" id="SFLDG01136">
    <property type="entry name" value="C1.6:_Phosphoserine_Phosphatas"/>
    <property type="match status" value="1"/>
</dbReference>
<dbReference type="NCBIfam" id="TIGR01670">
    <property type="entry name" value="KdsC-phosphatas"/>
    <property type="match status" value="1"/>
</dbReference>
<evidence type="ECO:0000256" key="7">
    <source>
        <dbReference type="PIRSR" id="PIRSR006118-2"/>
    </source>
</evidence>
<dbReference type="InterPro" id="IPR023214">
    <property type="entry name" value="HAD_sf"/>
</dbReference>
<dbReference type="Proteomes" id="UP000420635">
    <property type="component" value="Unassembled WGS sequence"/>
</dbReference>
<comment type="cofactor">
    <cofactor evidence="1 7">
        <name>Mg(2+)</name>
        <dbReference type="ChEBI" id="CHEBI:18420"/>
    </cofactor>
</comment>
<dbReference type="PANTHER" id="PTHR21485:SF3">
    <property type="entry name" value="N-ACYLNEURAMINATE CYTIDYLYLTRANSFERASE"/>
    <property type="match status" value="1"/>
</dbReference>
<feature type="binding site" evidence="7">
    <location>
        <position position="9"/>
    </location>
    <ligand>
        <name>Mg(2+)</name>
        <dbReference type="ChEBI" id="CHEBI:18420"/>
    </ligand>
</feature>
<dbReference type="SFLD" id="SFLDG01138">
    <property type="entry name" value="C1.6.2:_Deoxy-d-mannose-octulo"/>
    <property type="match status" value="1"/>
</dbReference>
<dbReference type="SUPFAM" id="SSF56784">
    <property type="entry name" value="HAD-like"/>
    <property type="match status" value="1"/>
</dbReference>
<dbReference type="GO" id="GO:0008781">
    <property type="term" value="F:N-acylneuraminate cytidylyltransferase activity"/>
    <property type="evidence" value="ECO:0007669"/>
    <property type="project" value="TreeGrafter"/>
</dbReference>
<evidence type="ECO:0000313" key="9">
    <source>
        <dbReference type="Proteomes" id="UP000420635"/>
    </source>
</evidence>
<keyword evidence="4 7" id="KW-0479">Metal-binding</keyword>
<dbReference type="InterPro" id="IPR036412">
    <property type="entry name" value="HAD-like_sf"/>
</dbReference>
<feature type="binding site" evidence="7">
    <location>
        <position position="102"/>
    </location>
    <ligand>
        <name>Mg(2+)</name>
        <dbReference type="ChEBI" id="CHEBI:18420"/>
    </ligand>
</feature>
<dbReference type="GO" id="GO:0016788">
    <property type="term" value="F:hydrolase activity, acting on ester bonds"/>
    <property type="evidence" value="ECO:0007669"/>
    <property type="project" value="InterPro"/>
</dbReference>
<feature type="binding site" evidence="7">
    <location>
        <position position="11"/>
    </location>
    <ligand>
        <name>substrate</name>
    </ligand>
</feature>
<comment type="subunit">
    <text evidence="3">Homotetramer.</text>
</comment>
<reference evidence="9" key="1">
    <citation type="submission" date="2019-09" db="EMBL/GenBank/DDBJ databases">
        <title>Distinct polysaccharide growth profiles of human intestinal Prevotella copri isolates.</title>
        <authorList>
            <person name="Fehlner-Peach H."/>
            <person name="Magnabosco C."/>
            <person name="Raghavan V."/>
            <person name="Scher J.U."/>
            <person name="Tett A."/>
            <person name="Cox L.M."/>
            <person name="Gottsegen C."/>
            <person name="Watters A."/>
            <person name="Wiltshire- Gordon J.D."/>
            <person name="Segata N."/>
            <person name="Bonneau R."/>
            <person name="Littman D.R."/>
        </authorList>
    </citation>
    <scope>NUCLEOTIDE SEQUENCE [LARGE SCALE GENOMIC DNA]</scope>
    <source>
        <strain evidence="9">iP54</strain>
    </source>
</reference>
<dbReference type="Gene3D" id="3.40.50.1000">
    <property type="entry name" value="HAD superfamily/HAD-like"/>
    <property type="match status" value="1"/>
</dbReference>
<accession>A0A646HLB5</accession>
<evidence type="ECO:0000256" key="4">
    <source>
        <dbReference type="ARBA" id="ARBA00022723"/>
    </source>
</evidence>
<evidence type="ECO:0000256" key="6">
    <source>
        <dbReference type="ARBA" id="ARBA00022842"/>
    </source>
</evidence>
<dbReference type="AlphaFoldDB" id="A0A646HLB5"/>
<dbReference type="PIRSF" id="PIRSF006118">
    <property type="entry name" value="KDO8-P_Ptase"/>
    <property type="match status" value="1"/>
</dbReference>
<name>A0A646HLB5_9BACT</name>
<sequence length="150" mass="16489">MNIKLLVMDVDGTLTDGKIYMSADGELLKAFNIKDGYAIAHLTDKQIVPVIITGRSSEILVRRCRELGIVELYQGIEDKPAKLLSICEKYQVGTSNVAYIGDDLNDLECMKICGYSAAPADAVEEVLACVDYICKHRGGEGAVREFIEQL</sequence>
<dbReference type="PANTHER" id="PTHR21485">
    <property type="entry name" value="HAD SUPERFAMILY MEMBERS CMAS AND KDSC"/>
    <property type="match status" value="1"/>
</dbReference>
<proteinExistence type="inferred from homology"/>
<dbReference type="RefSeq" id="WP_153113116.1">
    <property type="nucleotide sequence ID" value="NZ_VZAS01000071.1"/>
</dbReference>
<evidence type="ECO:0000256" key="2">
    <source>
        <dbReference type="ARBA" id="ARBA00005893"/>
    </source>
</evidence>
<dbReference type="InterPro" id="IPR006549">
    <property type="entry name" value="HAD-SF_hydro_IIIA"/>
</dbReference>
<dbReference type="FunFam" id="3.40.50.1000:FF:000029">
    <property type="entry name" value="3-deoxy-D-manno-octulosonate 8-phosphate phosphatase KdsC"/>
    <property type="match status" value="1"/>
</dbReference>
<keyword evidence="5 8" id="KW-0378">Hydrolase</keyword>
<evidence type="ECO:0000313" key="8">
    <source>
        <dbReference type="EMBL" id="MQN89347.1"/>
    </source>
</evidence>
<comment type="similarity">
    <text evidence="2">Belongs to the KdsC family.</text>
</comment>
<dbReference type="InterPro" id="IPR010023">
    <property type="entry name" value="KdsC_fam"/>
</dbReference>
<evidence type="ECO:0000256" key="3">
    <source>
        <dbReference type="ARBA" id="ARBA00011881"/>
    </source>
</evidence>
<protein>
    <submittedName>
        <fullName evidence="8">HAD-IIIA family hydrolase</fullName>
    </submittedName>
</protein>
<gene>
    <name evidence="8" type="ORF">F7D59_05630</name>
</gene>
<dbReference type="InterPro" id="IPR050793">
    <property type="entry name" value="CMP-NeuNAc_synthase"/>
</dbReference>
<dbReference type="SFLD" id="SFLDS00003">
    <property type="entry name" value="Haloacid_Dehalogenase"/>
    <property type="match status" value="1"/>
</dbReference>
<evidence type="ECO:0000256" key="5">
    <source>
        <dbReference type="ARBA" id="ARBA00022801"/>
    </source>
</evidence>
<keyword evidence="6 7" id="KW-0460">Magnesium</keyword>
<dbReference type="CDD" id="cd01630">
    <property type="entry name" value="HAD_KDO-like"/>
    <property type="match status" value="1"/>
</dbReference>